<keyword evidence="2" id="KW-1133">Transmembrane helix</keyword>
<reference evidence="3" key="1">
    <citation type="journal article" date="2014" name="Int. J. Syst. Evol. Microbiol.">
        <title>Complete genome sequence of Corynebacterium casei LMG S-19264T (=DSM 44701T), isolated from a smear-ripened cheese.</title>
        <authorList>
            <consortium name="US DOE Joint Genome Institute (JGI-PGF)"/>
            <person name="Walter F."/>
            <person name="Albersmeier A."/>
            <person name="Kalinowski J."/>
            <person name="Ruckert C."/>
        </authorList>
    </citation>
    <scope>NUCLEOTIDE SEQUENCE</scope>
    <source>
        <strain evidence="3">CGMCC 1.6293</strain>
    </source>
</reference>
<comment type="caution">
    <text evidence="3">The sequence shown here is derived from an EMBL/GenBank/DDBJ whole genome shotgun (WGS) entry which is preliminary data.</text>
</comment>
<dbReference type="AlphaFoldDB" id="A0A917SLD2"/>
<evidence type="ECO:0000256" key="2">
    <source>
        <dbReference type="SAM" id="Phobius"/>
    </source>
</evidence>
<dbReference type="Proteomes" id="UP000649829">
    <property type="component" value="Unassembled WGS sequence"/>
</dbReference>
<keyword evidence="4" id="KW-1185">Reference proteome</keyword>
<evidence type="ECO:0000313" key="4">
    <source>
        <dbReference type="Proteomes" id="UP000649829"/>
    </source>
</evidence>
<sequence>MARPPRVLFLERRTYRRRRLADLARLMPVIGLVLLLVPLLWQEGAGGMPTSRAILWIFGVWVVLVAATAWLASRRLESELDAQGTPRPLPEADRGARR</sequence>
<gene>
    <name evidence="3" type="ORF">GCM10011534_05220</name>
</gene>
<keyword evidence="2" id="KW-0812">Transmembrane</keyword>
<evidence type="ECO:0000313" key="3">
    <source>
        <dbReference type="EMBL" id="GGL86217.1"/>
    </source>
</evidence>
<feature type="region of interest" description="Disordered" evidence="1">
    <location>
        <begin position="79"/>
        <end position="98"/>
    </location>
</feature>
<feature type="transmembrane region" description="Helical" evidence="2">
    <location>
        <begin position="53"/>
        <end position="72"/>
    </location>
</feature>
<dbReference type="EMBL" id="BMLF01000001">
    <property type="protein sequence ID" value="GGL86217.1"/>
    <property type="molecule type" value="Genomic_DNA"/>
</dbReference>
<feature type="transmembrane region" description="Helical" evidence="2">
    <location>
        <begin position="20"/>
        <end position="41"/>
    </location>
</feature>
<reference evidence="3" key="2">
    <citation type="submission" date="2020-09" db="EMBL/GenBank/DDBJ databases">
        <authorList>
            <person name="Sun Q."/>
            <person name="Zhou Y."/>
        </authorList>
    </citation>
    <scope>NUCLEOTIDE SEQUENCE</scope>
    <source>
        <strain evidence="3">CGMCC 1.6293</strain>
    </source>
</reference>
<keyword evidence="2" id="KW-0472">Membrane</keyword>
<organism evidence="3 4">
    <name type="scientific">Pseudooceanicola nanhaiensis</name>
    <dbReference type="NCBI Taxonomy" id="375761"/>
    <lineage>
        <taxon>Bacteria</taxon>
        <taxon>Pseudomonadati</taxon>
        <taxon>Pseudomonadota</taxon>
        <taxon>Alphaproteobacteria</taxon>
        <taxon>Rhodobacterales</taxon>
        <taxon>Paracoccaceae</taxon>
        <taxon>Pseudooceanicola</taxon>
    </lineage>
</organism>
<evidence type="ECO:0000256" key="1">
    <source>
        <dbReference type="SAM" id="MobiDB-lite"/>
    </source>
</evidence>
<name>A0A917SLD2_9RHOB</name>
<accession>A0A917SLD2</accession>
<protein>
    <submittedName>
        <fullName evidence="3">Uncharacterized protein</fullName>
    </submittedName>
</protein>
<dbReference type="RefSeq" id="WP_036538264.1">
    <property type="nucleotide sequence ID" value="NZ_BMLF01000001.1"/>
</dbReference>
<proteinExistence type="predicted"/>